<dbReference type="PANTHER" id="PTHR45436">
    <property type="entry name" value="SENSOR HISTIDINE KINASE YKOH"/>
    <property type="match status" value="1"/>
</dbReference>
<dbReference type="STRING" id="582672.SAMN05216360_109189"/>
<dbReference type="RefSeq" id="WP_091717374.1">
    <property type="nucleotide sequence ID" value="NZ_FNHS01000009.1"/>
</dbReference>
<keyword evidence="15" id="KW-1185">Reference proteome</keyword>
<comment type="subcellular location">
    <subcellularLocation>
        <location evidence="2">Membrane</location>
    </subcellularLocation>
</comment>
<dbReference type="InterPro" id="IPR003661">
    <property type="entry name" value="HisK_dim/P_dom"/>
</dbReference>
<evidence type="ECO:0000256" key="4">
    <source>
        <dbReference type="ARBA" id="ARBA00022553"/>
    </source>
</evidence>
<feature type="domain" description="Histidine kinase" evidence="12">
    <location>
        <begin position="238"/>
        <end position="452"/>
    </location>
</feature>
<dbReference type="CDD" id="cd00082">
    <property type="entry name" value="HisKA"/>
    <property type="match status" value="1"/>
</dbReference>
<dbReference type="SUPFAM" id="SSF47384">
    <property type="entry name" value="Homodimeric domain of signal transducing histidine kinase"/>
    <property type="match status" value="1"/>
</dbReference>
<keyword evidence="10 11" id="KW-0472">Membrane</keyword>
<dbReference type="InterPro" id="IPR036890">
    <property type="entry name" value="HATPase_C_sf"/>
</dbReference>
<feature type="domain" description="HAMP" evidence="13">
    <location>
        <begin position="177"/>
        <end position="230"/>
    </location>
</feature>
<dbReference type="SUPFAM" id="SSF158472">
    <property type="entry name" value="HAMP domain-like"/>
    <property type="match status" value="1"/>
</dbReference>
<name>A0A1H0CK05_9HYPH</name>
<keyword evidence="8 11" id="KW-1133">Transmembrane helix</keyword>
<evidence type="ECO:0000256" key="6">
    <source>
        <dbReference type="ARBA" id="ARBA00022692"/>
    </source>
</evidence>
<sequence length="454" mass="48667">MTDLLRSTTLRWALGIALWSVLLALAIFAFIYWQTAAYLREELAETLRLEVRAAAADPASAALRVDTWTAMDLHATHYGGLFGPDGARRAGNLDAMPDRLARDGDADRVSAIVQVAGRSLDDEIWAAALPLPDGSTVVIAHDSDEIDRVRVTTLRALGLGLVPTLALSGLGGLLLARRGRRRLAATEAALAEVMRGDLRRRLPVGTRGDEFDRLAANVNRMLDEIEHLMGEVRSVGDAVAHDLRTPLTRLRARLERSRVQAKTVEAFHETIDQGLAWIDQTLAMVTAVLRLGAMEEGRRTAFAPVDLGELAAAAVDLFEPAAEDKGVRLTLAVAAGIHAIRGDRDLCFEALSNLLDNALKFTPEGGAVCVRLSRLGDRIGIAVEDTGPGLPVSERSKIFQRFYRAEVARQTPGNGLGLSLVAAIAKLHDATVNVGAASTGGCRFDLTFPAATAG</sequence>
<dbReference type="InterPro" id="IPR036097">
    <property type="entry name" value="HisK_dim/P_sf"/>
</dbReference>
<evidence type="ECO:0000313" key="14">
    <source>
        <dbReference type="EMBL" id="SDN58214.1"/>
    </source>
</evidence>
<feature type="transmembrane region" description="Helical" evidence="11">
    <location>
        <begin position="156"/>
        <end position="176"/>
    </location>
</feature>
<evidence type="ECO:0000256" key="8">
    <source>
        <dbReference type="ARBA" id="ARBA00022989"/>
    </source>
</evidence>
<dbReference type="GO" id="GO:0000155">
    <property type="term" value="F:phosphorelay sensor kinase activity"/>
    <property type="evidence" value="ECO:0007669"/>
    <property type="project" value="InterPro"/>
</dbReference>
<dbReference type="InterPro" id="IPR004358">
    <property type="entry name" value="Sig_transdc_His_kin-like_C"/>
</dbReference>
<dbReference type="SMART" id="SM00304">
    <property type="entry name" value="HAMP"/>
    <property type="match status" value="1"/>
</dbReference>
<dbReference type="SMART" id="SM00387">
    <property type="entry name" value="HATPase_c"/>
    <property type="match status" value="1"/>
</dbReference>
<dbReference type="AlphaFoldDB" id="A0A1H0CK05"/>
<reference evidence="15" key="1">
    <citation type="submission" date="2016-10" db="EMBL/GenBank/DDBJ databases">
        <authorList>
            <person name="Varghese N."/>
            <person name="Submissions S."/>
        </authorList>
    </citation>
    <scope>NUCLEOTIDE SEQUENCE [LARGE SCALE GENOMIC DNA]</scope>
    <source>
        <strain evidence="15">BL47</strain>
    </source>
</reference>
<proteinExistence type="predicted"/>
<keyword evidence="5" id="KW-0808">Transferase</keyword>
<dbReference type="GO" id="GO:0005886">
    <property type="term" value="C:plasma membrane"/>
    <property type="evidence" value="ECO:0007669"/>
    <property type="project" value="TreeGrafter"/>
</dbReference>
<organism evidence="14 15">
    <name type="scientific">Methylobacterium phyllostachyos</name>
    <dbReference type="NCBI Taxonomy" id="582672"/>
    <lineage>
        <taxon>Bacteria</taxon>
        <taxon>Pseudomonadati</taxon>
        <taxon>Pseudomonadota</taxon>
        <taxon>Alphaproteobacteria</taxon>
        <taxon>Hyphomicrobiales</taxon>
        <taxon>Methylobacteriaceae</taxon>
        <taxon>Methylobacterium</taxon>
    </lineage>
</organism>
<evidence type="ECO:0000256" key="11">
    <source>
        <dbReference type="SAM" id="Phobius"/>
    </source>
</evidence>
<evidence type="ECO:0000256" key="2">
    <source>
        <dbReference type="ARBA" id="ARBA00004370"/>
    </source>
</evidence>
<dbReference type="SUPFAM" id="SSF55874">
    <property type="entry name" value="ATPase domain of HSP90 chaperone/DNA topoisomerase II/histidine kinase"/>
    <property type="match status" value="1"/>
</dbReference>
<accession>A0A1H0CK05</accession>
<evidence type="ECO:0000256" key="7">
    <source>
        <dbReference type="ARBA" id="ARBA00022777"/>
    </source>
</evidence>
<evidence type="ECO:0000313" key="15">
    <source>
        <dbReference type="Proteomes" id="UP000198704"/>
    </source>
</evidence>
<dbReference type="PRINTS" id="PR00344">
    <property type="entry name" value="BCTRLSENSOR"/>
</dbReference>
<dbReference type="InterPro" id="IPR003660">
    <property type="entry name" value="HAMP_dom"/>
</dbReference>
<dbReference type="Proteomes" id="UP000198704">
    <property type="component" value="Unassembled WGS sequence"/>
</dbReference>
<protein>
    <recommendedName>
        <fullName evidence="3">histidine kinase</fullName>
        <ecNumber evidence="3">2.7.13.3</ecNumber>
    </recommendedName>
</protein>
<evidence type="ECO:0000256" key="3">
    <source>
        <dbReference type="ARBA" id="ARBA00012438"/>
    </source>
</evidence>
<dbReference type="Pfam" id="PF00672">
    <property type="entry name" value="HAMP"/>
    <property type="match status" value="1"/>
</dbReference>
<keyword evidence="7 14" id="KW-0418">Kinase</keyword>
<evidence type="ECO:0000259" key="13">
    <source>
        <dbReference type="PROSITE" id="PS50885"/>
    </source>
</evidence>
<dbReference type="Pfam" id="PF02518">
    <property type="entry name" value="HATPase_c"/>
    <property type="match status" value="1"/>
</dbReference>
<dbReference type="PROSITE" id="PS50109">
    <property type="entry name" value="HIS_KIN"/>
    <property type="match status" value="1"/>
</dbReference>
<feature type="transmembrane region" description="Helical" evidence="11">
    <location>
        <begin position="12"/>
        <end position="33"/>
    </location>
</feature>
<dbReference type="PROSITE" id="PS50885">
    <property type="entry name" value="HAMP"/>
    <property type="match status" value="1"/>
</dbReference>
<comment type="catalytic activity">
    <reaction evidence="1">
        <text>ATP + protein L-histidine = ADP + protein N-phospho-L-histidine.</text>
        <dbReference type="EC" id="2.7.13.3"/>
    </reaction>
</comment>
<evidence type="ECO:0000259" key="12">
    <source>
        <dbReference type="PROSITE" id="PS50109"/>
    </source>
</evidence>
<dbReference type="Gene3D" id="3.30.565.10">
    <property type="entry name" value="Histidine kinase-like ATPase, C-terminal domain"/>
    <property type="match status" value="1"/>
</dbReference>
<dbReference type="Gene3D" id="1.10.287.130">
    <property type="match status" value="1"/>
</dbReference>
<dbReference type="PANTHER" id="PTHR45436:SF8">
    <property type="entry name" value="HISTIDINE KINASE"/>
    <property type="match status" value="1"/>
</dbReference>
<evidence type="ECO:0000256" key="10">
    <source>
        <dbReference type="ARBA" id="ARBA00023136"/>
    </source>
</evidence>
<dbReference type="CDD" id="cd06225">
    <property type="entry name" value="HAMP"/>
    <property type="match status" value="1"/>
</dbReference>
<dbReference type="InterPro" id="IPR003594">
    <property type="entry name" value="HATPase_dom"/>
</dbReference>
<dbReference type="OrthoDB" id="9815202at2"/>
<dbReference type="InterPro" id="IPR050428">
    <property type="entry name" value="TCS_sensor_his_kinase"/>
</dbReference>
<gene>
    <name evidence="14" type="ORF">SAMN05216360_109189</name>
</gene>
<keyword evidence="4" id="KW-0597">Phosphoprotein</keyword>
<keyword evidence="6 11" id="KW-0812">Transmembrane</keyword>
<dbReference type="InterPro" id="IPR005467">
    <property type="entry name" value="His_kinase_dom"/>
</dbReference>
<dbReference type="EMBL" id="FNHS01000009">
    <property type="protein sequence ID" value="SDN58214.1"/>
    <property type="molecule type" value="Genomic_DNA"/>
</dbReference>
<keyword evidence="9" id="KW-0902">Two-component regulatory system</keyword>
<evidence type="ECO:0000256" key="9">
    <source>
        <dbReference type="ARBA" id="ARBA00023012"/>
    </source>
</evidence>
<dbReference type="CDD" id="cd00075">
    <property type="entry name" value="HATPase"/>
    <property type="match status" value="1"/>
</dbReference>
<dbReference type="EC" id="2.7.13.3" evidence="3"/>
<evidence type="ECO:0000256" key="1">
    <source>
        <dbReference type="ARBA" id="ARBA00000085"/>
    </source>
</evidence>
<evidence type="ECO:0000256" key="5">
    <source>
        <dbReference type="ARBA" id="ARBA00022679"/>
    </source>
</evidence>